<dbReference type="Gene3D" id="2.40.30.200">
    <property type="match status" value="1"/>
</dbReference>
<reference evidence="2 3" key="1">
    <citation type="submission" date="2017-06" db="EMBL/GenBank/DDBJ databases">
        <title>the draft geome sequence of Illustriluteabacillus marina B3227.</title>
        <authorList>
            <person name="He R.-H."/>
            <person name="Du Z.-J."/>
        </authorList>
    </citation>
    <scope>NUCLEOTIDE SEQUENCE [LARGE SCALE GENOMIC DNA]</scope>
    <source>
        <strain evidence="2 3">B3227</strain>
    </source>
</reference>
<evidence type="ECO:0000259" key="1">
    <source>
        <dbReference type="Pfam" id="PF05709"/>
    </source>
</evidence>
<gene>
    <name evidence="2" type="ORF">CEY16_05395</name>
</gene>
<comment type="caution">
    <text evidence="2">The sequence shown here is derived from an EMBL/GenBank/DDBJ whole genome shotgun (WGS) entry which is preliminary data.</text>
</comment>
<evidence type="ECO:0000313" key="3">
    <source>
        <dbReference type="Proteomes" id="UP000243524"/>
    </source>
</evidence>
<proteinExistence type="predicted"/>
<accession>A0A2I0QXX5</accession>
<dbReference type="AlphaFoldDB" id="A0A2I0QXX5"/>
<feature type="domain" description="Siphovirus-type tail component RIFT-related" evidence="1">
    <location>
        <begin position="32"/>
        <end position="141"/>
    </location>
</feature>
<dbReference type="Pfam" id="PF05709">
    <property type="entry name" value="Sipho_tail"/>
    <property type="match status" value="1"/>
</dbReference>
<evidence type="ECO:0000313" key="2">
    <source>
        <dbReference type="EMBL" id="PKR79182.1"/>
    </source>
</evidence>
<dbReference type="Proteomes" id="UP000243524">
    <property type="component" value="Unassembled WGS sequence"/>
</dbReference>
<organism evidence="2 3">
    <name type="scientific">Halalkalibacillus sediminis</name>
    <dbReference type="NCBI Taxonomy" id="2018042"/>
    <lineage>
        <taxon>Bacteria</taxon>
        <taxon>Bacillati</taxon>
        <taxon>Bacillota</taxon>
        <taxon>Bacilli</taxon>
        <taxon>Bacillales</taxon>
        <taxon>Bacillaceae</taxon>
        <taxon>Halalkalibacillus</taxon>
    </lineage>
</organism>
<dbReference type="InterPro" id="IPR006520">
    <property type="entry name" value="Dit_BPSPP_N"/>
</dbReference>
<dbReference type="NCBIfam" id="TIGR01633">
    <property type="entry name" value="phi3626_gp14_N"/>
    <property type="match status" value="1"/>
</dbReference>
<protein>
    <recommendedName>
        <fullName evidence="1">Siphovirus-type tail component RIFT-related domain-containing protein</fullName>
    </recommendedName>
</protein>
<dbReference type="EMBL" id="PJNH01000001">
    <property type="protein sequence ID" value="PKR79182.1"/>
    <property type="molecule type" value="Genomic_DNA"/>
</dbReference>
<sequence length="493" mass="55946">MKPPLSLSNGIKKEVNNLPDSLTLNGTRKEWLYLLRGRKESPFAPRDHELLQTPGMKGARIVSTTFNLIRVDQPIGFTVKGEEHEQQLLDELKTWILTEEDVEIEFDNVPGKTYVGRVTGEISNYARPAPTLRQGTLTFLCLPYKIKPEKTENITSEVFTVKGTDETEPIFELGVLAPITFALVSNGDEYMMIGQPIDVSQTPEESETEVFYHGMESMVGWVSTDMVAEGYINGSMEFDSTGFSPVFDAPNPDVQEWHGPALKHSLSSAVQNFKADMGFRFFAENIGGNVGRIEMYGLDSNNNIVFRAFIEDKWIGQDHFGVQLELEGGAVTDYLTLPKTLKDVYGRMKVIREGNQWTLIMQHLRTGVGRIVEKEWRRTIESDQSTQEISQIQLSFQKFYDTNEEDMKVLLMRCYQLNDVQGVPYIAQAGDEIIFDHRDDNEHDPEIRINGELRNDLKDFGATPFKLKPGERTLTALPDGDVQGVVRYRPRDQ</sequence>
<dbReference type="InterPro" id="IPR008841">
    <property type="entry name" value="Siphovirus-type_tail_N"/>
</dbReference>
<name>A0A2I0QXX5_9BACI</name>
<keyword evidence="3" id="KW-1185">Reference proteome</keyword>